<keyword evidence="2" id="KW-0813">Transport</keyword>
<feature type="domain" description="ABC transmembrane type-1" evidence="10">
    <location>
        <begin position="35"/>
        <end position="414"/>
    </location>
</feature>
<dbReference type="PROSITE" id="PS50929">
    <property type="entry name" value="ABC_TM1F"/>
    <property type="match status" value="1"/>
</dbReference>
<dbReference type="FunFam" id="3.40.50.300:FF:000287">
    <property type="entry name" value="Multidrug ABC transporter ATP-binding protein"/>
    <property type="match status" value="1"/>
</dbReference>
<evidence type="ECO:0000256" key="3">
    <source>
        <dbReference type="ARBA" id="ARBA00022692"/>
    </source>
</evidence>
<comment type="caution">
    <text evidence="11">The sequence shown here is derived from an EMBL/GenBank/DDBJ whole genome shotgun (WGS) entry which is preliminary data.</text>
</comment>
<dbReference type="GO" id="GO:0005524">
    <property type="term" value="F:ATP binding"/>
    <property type="evidence" value="ECO:0007669"/>
    <property type="project" value="UniProtKB-KW"/>
</dbReference>
<evidence type="ECO:0000256" key="6">
    <source>
        <dbReference type="ARBA" id="ARBA00022989"/>
    </source>
</evidence>
<dbReference type="GO" id="GO:0005886">
    <property type="term" value="C:plasma membrane"/>
    <property type="evidence" value="ECO:0007669"/>
    <property type="project" value="UniProtKB-SubCell"/>
</dbReference>
<organism evidence="11 12">
    <name type="scientific">Alkaliphilus pronyensis</name>
    <dbReference type="NCBI Taxonomy" id="1482732"/>
    <lineage>
        <taxon>Bacteria</taxon>
        <taxon>Bacillati</taxon>
        <taxon>Bacillota</taxon>
        <taxon>Clostridia</taxon>
        <taxon>Peptostreptococcales</taxon>
        <taxon>Natronincolaceae</taxon>
        <taxon>Alkaliphilus</taxon>
    </lineage>
</organism>
<keyword evidence="7 8" id="KW-0472">Membrane</keyword>
<dbReference type="RefSeq" id="WP_151862224.1">
    <property type="nucleotide sequence ID" value="NZ_WBZC01000067.1"/>
</dbReference>
<proteinExistence type="predicted"/>
<dbReference type="InterPro" id="IPR003439">
    <property type="entry name" value="ABC_transporter-like_ATP-bd"/>
</dbReference>
<evidence type="ECO:0000313" key="11">
    <source>
        <dbReference type="EMBL" id="KAB3530354.1"/>
    </source>
</evidence>
<sequence length="701" mass="81114">MDNSFQEEVLGKSYDSKLMARLLKYAKPYWVALTICILLLIVISVIDLAQPYIIKIAIDDYINVYEKPIYVFEEAPEELNYFVFQDKYYVKANDYQKSYSYDDIVQLVEYNNRDYLVNTDIPQQVTDYQFIRRADALFLQIADEELVPLQLLSSNEVKEFRRQDVASLFKLSLLYLVIIILAFLLNYIQVYILNHTSNKIIYNIRQQLFSHLQNMSLSFFDKNPVGRLVTRVTNDTETLLEMYTSVLVNLFKDLFLLLGIIIIMLRMNIRLAAISFVVIPIILISATIFRIKIRDAYRDVRVKLAKINSSLNENFTGMKTIHIFNREEQQFKSFDSNNQELLAANKREIFIYSIFRPSMEILRSLGIAIIIWYGGGQLLRQNIEFGVLFAFISYIKRFFQPINDLTEKYNILQSAMASSERIFALLDKKPLIEEPINPVKAREFKGEIEFKGVWFAYNKEDWVLRDISFKINPGESVAIVGATGAGKSSIINLISRLYDIQRGEILIDGINIKNYSLAELRKNIGVVLQDVFMFTGTVRDNIVLNKKQLSDDDIIEISKYVNAHTFIEKLPEGYNQPIMERGANLSTGQRQLLAFARALVYNPSVLILDEATSNIDTETEALIQDAIAKIIRGRTTIAIAHRLSTTQNCNKIIVLHKGKIREVGSHQELLQREGIYFNLYQLQYKESFNNTQQHKHKMSSL</sequence>
<keyword evidence="5 11" id="KW-0067">ATP-binding</keyword>
<dbReference type="PANTHER" id="PTHR43394:SF1">
    <property type="entry name" value="ATP-BINDING CASSETTE SUB-FAMILY B MEMBER 10, MITOCHONDRIAL"/>
    <property type="match status" value="1"/>
</dbReference>
<dbReference type="OrthoDB" id="9762778at2"/>
<dbReference type="Proteomes" id="UP000432715">
    <property type="component" value="Unassembled WGS sequence"/>
</dbReference>
<feature type="transmembrane region" description="Helical" evidence="8">
    <location>
        <begin position="29"/>
        <end position="49"/>
    </location>
</feature>
<evidence type="ECO:0000256" key="2">
    <source>
        <dbReference type="ARBA" id="ARBA00022448"/>
    </source>
</evidence>
<dbReference type="InterPro" id="IPR003593">
    <property type="entry name" value="AAA+_ATPase"/>
</dbReference>
<dbReference type="AlphaFoldDB" id="A0A6I0EVT8"/>
<dbReference type="Gene3D" id="1.20.1560.10">
    <property type="entry name" value="ABC transporter type 1, transmembrane domain"/>
    <property type="match status" value="1"/>
</dbReference>
<feature type="domain" description="ABC transporter" evidence="9">
    <location>
        <begin position="448"/>
        <end position="682"/>
    </location>
</feature>
<keyword evidence="3 8" id="KW-0812">Transmembrane</keyword>
<feature type="transmembrane region" description="Helical" evidence="8">
    <location>
        <begin position="242"/>
        <end position="264"/>
    </location>
</feature>
<dbReference type="SUPFAM" id="SSF90123">
    <property type="entry name" value="ABC transporter transmembrane region"/>
    <property type="match status" value="1"/>
</dbReference>
<evidence type="ECO:0000256" key="8">
    <source>
        <dbReference type="SAM" id="Phobius"/>
    </source>
</evidence>
<reference evidence="11 12" key="1">
    <citation type="submission" date="2019-10" db="EMBL/GenBank/DDBJ databases">
        <title>Alkaliphilus serpentinus sp. nov. and Alkaliphilus pronyensis sp. nov., two novel anaerobic alkaliphilic species isolated from the serpentinized-hosted hydrothermal field of the Prony Bay (New Caledonia).</title>
        <authorList>
            <person name="Postec A."/>
        </authorList>
    </citation>
    <scope>NUCLEOTIDE SEQUENCE [LARGE SCALE GENOMIC DNA]</scope>
    <source>
        <strain evidence="11 12">LacV</strain>
    </source>
</reference>
<dbReference type="EMBL" id="WBZC01000067">
    <property type="protein sequence ID" value="KAB3530354.1"/>
    <property type="molecule type" value="Genomic_DNA"/>
</dbReference>
<evidence type="ECO:0000259" key="10">
    <source>
        <dbReference type="PROSITE" id="PS50929"/>
    </source>
</evidence>
<protein>
    <submittedName>
        <fullName evidence="11">ABC transporter ATP-binding protein</fullName>
    </submittedName>
</protein>
<gene>
    <name evidence="11" type="ORF">F8154_13905</name>
</gene>
<dbReference type="Gene3D" id="3.40.50.300">
    <property type="entry name" value="P-loop containing nucleotide triphosphate hydrolases"/>
    <property type="match status" value="1"/>
</dbReference>
<evidence type="ECO:0000256" key="4">
    <source>
        <dbReference type="ARBA" id="ARBA00022741"/>
    </source>
</evidence>
<dbReference type="GO" id="GO:0016887">
    <property type="term" value="F:ATP hydrolysis activity"/>
    <property type="evidence" value="ECO:0007669"/>
    <property type="project" value="InterPro"/>
</dbReference>
<dbReference type="PROSITE" id="PS50893">
    <property type="entry name" value="ABC_TRANSPORTER_2"/>
    <property type="match status" value="1"/>
</dbReference>
<evidence type="ECO:0000313" key="12">
    <source>
        <dbReference type="Proteomes" id="UP000432715"/>
    </source>
</evidence>
<evidence type="ECO:0000256" key="7">
    <source>
        <dbReference type="ARBA" id="ARBA00023136"/>
    </source>
</evidence>
<accession>A0A6I0EVT8</accession>
<dbReference type="GO" id="GO:0015421">
    <property type="term" value="F:ABC-type oligopeptide transporter activity"/>
    <property type="evidence" value="ECO:0007669"/>
    <property type="project" value="TreeGrafter"/>
</dbReference>
<keyword evidence="6 8" id="KW-1133">Transmembrane helix</keyword>
<dbReference type="SUPFAM" id="SSF52540">
    <property type="entry name" value="P-loop containing nucleoside triphosphate hydrolases"/>
    <property type="match status" value="1"/>
</dbReference>
<keyword evidence="12" id="KW-1185">Reference proteome</keyword>
<comment type="subcellular location">
    <subcellularLocation>
        <location evidence="1">Cell membrane</location>
        <topology evidence="1">Multi-pass membrane protein</topology>
    </subcellularLocation>
</comment>
<dbReference type="Pfam" id="PF00005">
    <property type="entry name" value="ABC_tran"/>
    <property type="match status" value="1"/>
</dbReference>
<dbReference type="InterPro" id="IPR027417">
    <property type="entry name" value="P-loop_NTPase"/>
</dbReference>
<dbReference type="CDD" id="cd03254">
    <property type="entry name" value="ABCC_Glucan_exporter_like"/>
    <property type="match status" value="1"/>
</dbReference>
<evidence type="ECO:0000259" key="9">
    <source>
        <dbReference type="PROSITE" id="PS50893"/>
    </source>
</evidence>
<feature type="transmembrane region" description="Helical" evidence="8">
    <location>
        <begin position="271"/>
        <end position="291"/>
    </location>
</feature>
<name>A0A6I0EVT8_9FIRM</name>
<dbReference type="CDD" id="cd18544">
    <property type="entry name" value="ABC_6TM_TmrA_like"/>
    <property type="match status" value="1"/>
</dbReference>
<dbReference type="Pfam" id="PF00664">
    <property type="entry name" value="ABC_membrane"/>
    <property type="match status" value="1"/>
</dbReference>
<keyword evidence="4" id="KW-0547">Nucleotide-binding</keyword>
<evidence type="ECO:0000256" key="1">
    <source>
        <dbReference type="ARBA" id="ARBA00004651"/>
    </source>
</evidence>
<feature type="transmembrane region" description="Helical" evidence="8">
    <location>
        <begin position="168"/>
        <end position="188"/>
    </location>
</feature>
<dbReference type="SMART" id="SM00382">
    <property type="entry name" value="AAA"/>
    <property type="match status" value="1"/>
</dbReference>
<evidence type="ECO:0000256" key="5">
    <source>
        <dbReference type="ARBA" id="ARBA00022840"/>
    </source>
</evidence>
<dbReference type="PANTHER" id="PTHR43394">
    <property type="entry name" value="ATP-DEPENDENT PERMEASE MDL1, MITOCHONDRIAL"/>
    <property type="match status" value="1"/>
</dbReference>
<dbReference type="InterPro" id="IPR039421">
    <property type="entry name" value="Type_1_exporter"/>
</dbReference>
<dbReference type="InterPro" id="IPR011527">
    <property type="entry name" value="ABC1_TM_dom"/>
</dbReference>
<dbReference type="InterPro" id="IPR036640">
    <property type="entry name" value="ABC1_TM_sf"/>
</dbReference>